<evidence type="ECO:0000313" key="1">
    <source>
        <dbReference type="EMBL" id="KEH41790.1"/>
    </source>
</evidence>
<dbReference type="Proteomes" id="UP000002051">
    <property type="component" value="Unassembled WGS sequence"/>
</dbReference>
<proteinExistence type="predicted"/>
<protein>
    <submittedName>
        <fullName evidence="1 2">Uncharacterized protein</fullName>
    </submittedName>
</protein>
<evidence type="ECO:0000313" key="3">
    <source>
        <dbReference type="Proteomes" id="UP000002051"/>
    </source>
</evidence>
<keyword evidence="3" id="KW-1185">Reference proteome</keyword>
<evidence type="ECO:0000313" key="2">
    <source>
        <dbReference type="EnsemblPlants" id="KEH41790"/>
    </source>
</evidence>
<gene>
    <name evidence="1" type="ordered locus">MTR_1g054790</name>
</gene>
<dbReference type="HOGENOM" id="CLU_1920179_0_0_1"/>
<reference evidence="1 3" key="1">
    <citation type="journal article" date="2011" name="Nature">
        <title>The Medicago genome provides insight into the evolution of rhizobial symbioses.</title>
        <authorList>
            <person name="Young N.D."/>
            <person name="Debelle F."/>
            <person name="Oldroyd G.E."/>
            <person name="Geurts R."/>
            <person name="Cannon S.B."/>
            <person name="Udvardi M.K."/>
            <person name="Benedito V.A."/>
            <person name="Mayer K.F."/>
            <person name="Gouzy J."/>
            <person name="Schoof H."/>
            <person name="Van de Peer Y."/>
            <person name="Proost S."/>
            <person name="Cook D.R."/>
            <person name="Meyers B.C."/>
            <person name="Spannagl M."/>
            <person name="Cheung F."/>
            <person name="De Mita S."/>
            <person name="Krishnakumar V."/>
            <person name="Gundlach H."/>
            <person name="Zhou S."/>
            <person name="Mudge J."/>
            <person name="Bharti A.K."/>
            <person name="Murray J.D."/>
            <person name="Naoumkina M.A."/>
            <person name="Rosen B."/>
            <person name="Silverstein K.A."/>
            <person name="Tang H."/>
            <person name="Rombauts S."/>
            <person name="Zhao P.X."/>
            <person name="Zhou P."/>
            <person name="Barbe V."/>
            <person name="Bardou P."/>
            <person name="Bechner M."/>
            <person name="Bellec A."/>
            <person name="Berger A."/>
            <person name="Berges H."/>
            <person name="Bidwell S."/>
            <person name="Bisseling T."/>
            <person name="Choisne N."/>
            <person name="Couloux A."/>
            <person name="Denny R."/>
            <person name="Deshpande S."/>
            <person name="Dai X."/>
            <person name="Doyle J.J."/>
            <person name="Dudez A.M."/>
            <person name="Farmer A.D."/>
            <person name="Fouteau S."/>
            <person name="Franken C."/>
            <person name="Gibelin C."/>
            <person name="Gish J."/>
            <person name="Goldstein S."/>
            <person name="Gonzalez A.J."/>
            <person name="Green P.J."/>
            <person name="Hallab A."/>
            <person name="Hartog M."/>
            <person name="Hua A."/>
            <person name="Humphray S.J."/>
            <person name="Jeong D.H."/>
            <person name="Jing Y."/>
            <person name="Jocker A."/>
            <person name="Kenton S.M."/>
            <person name="Kim D.J."/>
            <person name="Klee K."/>
            <person name="Lai H."/>
            <person name="Lang C."/>
            <person name="Lin S."/>
            <person name="Macmil S.L."/>
            <person name="Magdelenat G."/>
            <person name="Matthews L."/>
            <person name="McCorrison J."/>
            <person name="Monaghan E.L."/>
            <person name="Mun J.H."/>
            <person name="Najar F.Z."/>
            <person name="Nicholson C."/>
            <person name="Noirot C."/>
            <person name="O'Bleness M."/>
            <person name="Paule C.R."/>
            <person name="Poulain J."/>
            <person name="Prion F."/>
            <person name="Qin B."/>
            <person name="Qu C."/>
            <person name="Retzel E.F."/>
            <person name="Riddle C."/>
            <person name="Sallet E."/>
            <person name="Samain S."/>
            <person name="Samson N."/>
            <person name="Sanders I."/>
            <person name="Saurat O."/>
            <person name="Scarpelli C."/>
            <person name="Schiex T."/>
            <person name="Segurens B."/>
            <person name="Severin A.J."/>
            <person name="Sherrier D.J."/>
            <person name="Shi R."/>
            <person name="Sims S."/>
            <person name="Singer S.R."/>
            <person name="Sinharoy S."/>
            <person name="Sterck L."/>
            <person name="Viollet A."/>
            <person name="Wang B.B."/>
            <person name="Wang K."/>
            <person name="Wang M."/>
            <person name="Wang X."/>
            <person name="Warfsmann J."/>
            <person name="Weissenbach J."/>
            <person name="White D.D."/>
            <person name="White J.D."/>
            <person name="Wiley G.B."/>
            <person name="Wincker P."/>
            <person name="Xing Y."/>
            <person name="Yang L."/>
            <person name="Yao Z."/>
            <person name="Ying F."/>
            <person name="Zhai J."/>
            <person name="Zhou L."/>
            <person name="Zuber A."/>
            <person name="Denarie J."/>
            <person name="Dixon R.A."/>
            <person name="May G.D."/>
            <person name="Schwartz D.C."/>
            <person name="Rogers J."/>
            <person name="Quetier F."/>
            <person name="Town C.D."/>
            <person name="Roe B.A."/>
        </authorList>
    </citation>
    <scope>NUCLEOTIDE SEQUENCE [LARGE SCALE GENOMIC DNA]</scope>
    <source>
        <strain evidence="1">A17</strain>
        <strain evidence="2 3">cv. Jemalong A17</strain>
    </source>
</reference>
<reference evidence="1 3" key="2">
    <citation type="journal article" date="2014" name="BMC Genomics">
        <title>An improved genome release (version Mt4.0) for the model legume Medicago truncatula.</title>
        <authorList>
            <person name="Tang H."/>
            <person name="Krishnakumar V."/>
            <person name="Bidwell S."/>
            <person name="Rosen B."/>
            <person name="Chan A."/>
            <person name="Zhou S."/>
            <person name="Gentzbittel L."/>
            <person name="Childs K.L."/>
            <person name="Yandell M."/>
            <person name="Gundlach H."/>
            <person name="Mayer K.F."/>
            <person name="Schwartz D.C."/>
            <person name="Town C.D."/>
        </authorList>
    </citation>
    <scope>GENOME REANNOTATION</scope>
    <source>
        <strain evidence="1">A17</strain>
        <strain evidence="2 3">cv. Jemalong A17</strain>
    </source>
</reference>
<dbReference type="EMBL" id="CM001217">
    <property type="protein sequence ID" value="KEH41790.1"/>
    <property type="molecule type" value="Genomic_DNA"/>
</dbReference>
<dbReference type="AlphaFoldDB" id="A0A072VUL7"/>
<reference evidence="2" key="3">
    <citation type="submission" date="2015-04" db="UniProtKB">
        <authorList>
            <consortium name="EnsemblPlants"/>
        </authorList>
    </citation>
    <scope>IDENTIFICATION</scope>
    <source>
        <strain evidence="2">cv. Jemalong A17</strain>
    </source>
</reference>
<name>A0A072VUL7_MEDTR</name>
<organism evidence="1 3">
    <name type="scientific">Medicago truncatula</name>
    <name type="common">Barrel medic</name>
    <name type="synonym">Medicago tribuloides</name>
    <dbReference type="NCBI Taxonomy" id="3880"/>
    <lineage>
        <taxon>Eukaryota</taxon>
        <taxon>Viridiplantae</taxon>
        <taxon>Streptophyta</taxon>
        <taxon>Embryophyta</taxon>
        <taxon>Tracheophyta</taxon>
        <taxon>Spermatophyta</taxon>
        <taxon>Magnoliopsida</taxon>
        <taxon>eudicotyledons</taxon>
        <taxon>Gunneridae</taxon>
        <taxon>Pentapetalae</taxon>
        <taxon>rosids</taxon>
        <taxon>fabids</taxon>
        <taxon>Fabales</taxon>
        <taxon>Fabaceae</taxon>
        <taxon>Papilionoideae</taxon>
        <taxon>50 kb inversion clade</taxon>
        <taxon>NPAAA clade</taxon>
        <taxon>Hologalegina</taxon>
        <taxon>IRL clade</taxon>
        <taxon>Trifolieae</taxon>
        <taxon>Medicago</taxon>
    </lineage>
</organism>
<sequence>MNLQLKVPKKIQKLKRWLYMLSNRLQYLAWKNKKFLSRGSGYKGSWKEDQKGCFNCKKSGSEKDEAENEANVAMGLVATVASDIDSGTNSEDKNEIWLRVKEKQRSWYLDSGCSRHMTKEKFMFPTLTMKEG</sequence>
<dbReference type="EnsemblPlants" id="KEH41790">
    <property type="protein sequence ID" value="KEH41790"/>
    <property type="gene ID" value="MTR_1g054790"/>
</dbReference>
<accession>A0A072VUL7</accession>